<gene>
    <name evidence="2" type="ORF">FHR34_003084</name>
</gene>
<organism evidence="2 3">
    <name type="scientific">Kitasatospora kifunensis</name>
    <name type="common">Streptomyces kifunensis</name>
    <dbReference type="NCBI Taxonomy" id="58351"/>
    <lineage>
        <taxon>Bacteria</taxon>
        <taxon>Bacillati</taxon>
        <taxon>Actinomycetota</taxon>
        <taxon>Actinomycetes</taxon>
        <taxon>Kitasatosporales</taxon>
        <taxon>Streptomycetaceae</taxon>
        <taxon>Kitasatospora</taxon>
    </lineage>
</organism>
<evidence type="ECO:0000313" key="2">
    <source>
        <dbReference type="EMBL" id="MBB4924091.1"/>
    </source>
</evidence>
<dbReference type="EMBL" id="JACHJV010000001">
    <property type="protein sequence ID" value="MBB4924091.1"/>
    <property type="molecule type" value="Genomic_DNA"/>
</dbReference>
<dbReference type="Pfam" id="PF13302">
    <property type="entry name" value="Acetyltransf_3"/>
    <property type="match status" value="1"/>
</dbReference>
<protein>
    <submittedName>
        <fullName evidence="2">RimJ/RimL family protein N-acetyltransferase</fullName>
    </submittedName>
</protein>
<dbReference type="InterPro" id="IPR000182">
    <property type="entry name" value="GNAT_dom"/>
</dbReference>
<name>A0A7W7VV69_KITKI</name>
<keyword evidence="2" id="KW-0808">Transferase</keyword>
<dbReference type="Proteomes" id="UP000540506">
    <property type="component" value="Unassembled WGS sequence"/>
</dbReference>
<dbReference type="GO" id="GO:0016747">
    <property type="term" value="F:acyltransferase activity, transferring groups other than amino-acyl groups"/>
    <property type="evidence" value="ECO:0007669"/>
    <property type="project" value="InterPro"/>
</dbReference>
<dbReference type="PANTHER" id="PTHR43610:SF1">
    <property type="entry name" value="N-ACETYLTRANSFERASE DOMAIN-CONTAINING PROTEIN"/>
    <property type="match status" value="1"/>
</dbReference>
<comment type="caution">
    <text evidence="2">The sequence shown here is derived from an EMBL/GenBank/DDBJ whole genome shotgun (WGS) entry which is preliminary data.</text>
</comment>
<accession>A0A7W7VV69</accession>
<dbReference type="RefSeq" id="WP_184936094.1">
    <property type="nucleotide sequence ID" value="NZ_JACHJV010000001.1"/>
</dbReference>
<dbReference type="InterPro" id="IPR016181">
    <property type="entry name" value="Acyl_CoA_acyltransferase"/>
</dbReference>
<dbReference type="PROSITE" id="PS51186">
    <property type="entry name" value="GNAT"/>
    <property type="match status" value="1"/>
</dbReference>
<feature type="domain" description="N-acetyltransferase" evidence="1">
    <location>
        <begin position="20"/>
        <end position="194"/>
    </location>
</feature>
<sequence length="203" mass="22658">MVDTPRADFTLKPTLTGSWVRLRPFEPADVAALAPAFEDRELLRLTGSANRSDAPLRPQTPEQAEQFRQWRNAQPDRLDLAIVDLAGEACVGEACVGEVVLNQWDAANRSCNFRILLSASGRNRGLGTEATRLVLAHGFEQLGLHRIALEVYAFNPRARRVYEKVGFIAEGTLRDALHYDGQWIDATVMSILAPDWARHRGRP</sequence>
<dbReference type="AlphaFoldDB" id="A0A7W7VV69"/>
<evidence type="ECO:0000259" key="1">
    <source>
        <dbReference type="PROSITE" id="PS51186"/>
    </source>
</evidence>
<dbReference type="PANTHER" id="PTHR43610">
    <property type="entry name" value="BLL6696 PROTEIN"/>
    <property type="match status" value="1"/>
</dbReference>
<dbReference type="SUPFAM" id="SSF55729">
    <property type="entry name" value="Acyl-CoA N-acyltransferases (Nat)"/>
    <property type="match status" value="1"/>
</dbReference>
<dbReference type="Gene3D" id="3.40.630.30">
    <property type="match status" value="1"/>
</dbReference>
<proteinExistence type="predicted"/>
<keyword evidence="3" id="KW-1185">Reference proteome</keyword>
<reference evidence="2 3" key="1">
    <citation type="submission" date="2020-08" db="EMBL/GenBank/DDBJ databases">
        <title>Sequencing the genomes of 1000 actinobacteria strains.</title>
        <authorList>
            <person name="Klenk H.-P."/>
        </authorList>
    </citation>
    <scope>NUCLEOTIDE SEQUENCE [LARGE SCALE GENOMIC DNA]</scope>
    <source>
        <strain evidence="2 3">DSM 41654</strain>
    </source>
</reference>
<evidence type="ECO:0000313" key="3">
    <source>
        <dbReference type="Proteomes" id="UP000540506"/>
    </source>
</evidence>